<accession>C1E3U4</accession>
<dbReference type="AlphaFoldDB" id="C1E3U4"/>
<organism evidence="2 3">
    <name type="scientific">Micromonas commoda (strain RCC299 / NOUM17 / CCMP2709)</name>
    <name type="common">Picoplanktonic green alga</name>
    <dbReference type="NCBI Taxonomy" id="296587"/>
    <lineage>
        <taxon>Eukaryota</taxon>
        <taxon>Viridiplantae</taxon>
        <taxon>Chlorophyta</taxon>
        <taxon>Mamiellophyceae</taxon>
        <taxon>Mamiellales</taxon>
        <taxon>Mamiellaceae</taxon>
        <taxon>Micromonas</taxon>
    </lineage>
</organism>
<dbReference type="Proteomes" id="UP000002009">
    <property type="component" value="Chromosome 4"/>
</dbReference>
<dbReference type="RefSeq" id="XP_002501354.1">
    <property type="nucleotide sequence ID" value="XM_002501308.1"/>
</dbReference>
<feature type="compositionally biased region" description="Low complexity" evidence="1">
    <location>
        <begin position="391"/>
        <end position="407"/>
    </location>
</feature>
<reference evidence="2 3" key="1">
    <citation type="journal article" date="2009" name="Science">
        <title>Green evolution and dynamic adaptations revealed by genomes of the marine picoeukaryotes Micromonas.</title>
        <authorList>
            <person name="Worden A.Z."/>
            <person name="Lee J.H."/>
            <person name="Mock T."/>
            <person name="Rouze P."/>
            <person name="Simmons M.P."/>
            <person name="Aerts A.L."/>
            <person name="Allen A.E."/>
            <person name="Cuvelier M.L."/>
            <person name="Derelle E."/>
            <person name="Everett M.V."/>
            <person name="Foulon E."/>
            <person name="Grimwood J."/>
            <person name="Gundlach H."/>
            <person name="Henrissat B."/>
            <person name="Napoli C."/>
            <person name="McDonald S.M."/>
            <person name="Parker M.S."/>
            <person name="Rombauts S."/>
            <person name="Salamov A."/>
            <person name="Von Dassow P."/>
            <person name="Badger J.H."/>
            <person name="Coutinho P.M."/>
            <person name="Demir E."/>
            <person name="Dubchak I."/>
            <person name="Gentemann C."/>
            <person name="Eikrem W."/>
            <person name="Gready J.E."/>
            <person name="John U."/>
            <person name="Lanier W."/>
            <person name="Lindquist E.A."/>
            <person name="Lucas S."/>
            <person name="Mayer K.F."/>
            <person name="Moreau H."/>
            <person name="Not F."/>
            <person name="Otillar R."/>
            <person name="Panaud O."/>
            <person name="Pangilinan J."/>
            <person name="Paulsen I."/>
            <person name="Piegu B."/>
            <person name="Poliakov A."/>
            <person name="Robbens S."/>
            <person name="Schmutz J."/>
            <person name="Toulza E."/>
            <person name="Wyss T."/>
            <person name="Zelensky A."/>
            <person name="Zhou K."/>
            <person name="Armbrust E.V."/>
            <person name="Bhattacharya D."/>
            <person name="Goodenough U.W."/>
            <person name="Van de Peer Y."/>
            <person name="Grigoriev I.V."/>
        </authorList>
    </citation>
    <scope>NUCLEOTIDE SEQUENCE [LARGE SCALE GENOMIC DNA]</scope>
    <source>
        <strain evidence="3">RCC299 / NOUM17</strain>
    </source>
</reference>
<feature type="region of interest" description="Disordered" evidence="1">
    <location>
        <begin position="352"/>
        <end position="407"/>
    </location>
</feature>
<evidence type="ECO:0000256" key="1">
    <source>
        <dbReference type="SAM" id="MobiDB-lite"/>
    </source>
</evidence>
<dbReference type="InParanoid" id="C1E3U4"/>
<evidence type="ECO:0000313" key="2">
    <source>
        <dbReference type="EMBL" id="ACO62612.1"/>
    </source>
</evidence>
<gene>
    <name evidence="2" type="ORF">MICPUN_57806</name>
</gene>
<feature type="region of interest" description="Disordered" evidence="1">
    <location>
        <begin position="241"/>
        <end position="260"/>
    </location>
</feature>
<dbReference type="KEGG" id="mis:MICPUN_57806"/>
<keyword evidence="3" id="KW-1185">Reference proteome</keyword>
<evidence type="ECO:0000313" key="3">
    <source>
        <dbReference type="Proteomes" id="UP000002009"/>
    </source>
</evidence>
<dbReference type="EMBL" id="CP001325">
    <property type="protein sequence ID" value="ACO62612.1"/>
    <property type="molecule type" value="Genomic_DNA"/>
</dbReference>
<name>C1E3U4_MICCC</name>
<dbReference type="GeneID" id="8243025"/>
<sequence>MEEYARRCSELIRPSTGPYLEVPHMGPEDARRVVSQLRSGLSGPIAAAMNALTVISADATDPMSTQDWPGLAGALCEVVRGGLEFDAGRGGTPGWAAAGAGRTAAGAVEDHELWAEVEALAGTNEPERALAGELAAAALNVLRNLSLTPGNRAAMAMDADGALAPLLVRYVAAFNAGSDAETGGTIHGGERRADPRAAADAADVLVNLAWLDDDAPLNAPCLLRPTQRLADAALEALEAPPPSLSVDEAPGDAADDQRETAAADADLRCAAAGLLGFAATGTIEGFSGWRDDSWTSRAVGALASNVNAATRIGGFGGFGGDRGGEDAVNNARMCAACVRALHAMASSGGDGAGASAAAVASHPSARRGVEGVSSRRAGRRGRRGALGGGQAEAIGARGGPAAPRRGG</sequence>
<protein>
    <submittedName>
        <fullName evidence="2">Uncharacterized protein</fullName>
    </submittedName>
</protein>
<proteinExistence type="predicted"/>
<feature type="compositionally biased region" description="Low complexity" evidence="1">
    <location>
        <begin position="352"/>
        <end position="363"/>
    </location>
</feature>